<dbReference type="Pfam" id="PF04203">
    <property type="entry name" value="Sortase"/>
    <property type="match status" value="1"/>
</dbReference>
<evidence type="ECO:0000256" key="1">
    <source>
        <dbReference type="ARBA" id="ARBA00022801"/>
    </source>
</evidence>
<gene>
    <name evidence="3" type="ORF">WMO41_01780</name>
</gene>
<proteinExistence type="predicted"/>
<reference evidence="3 4" key="1">
    <citation type="submission" date="2024-03" db="EMBL/GenBank/DDBJ databases">
        <title>Human intestinal bacterial collection.</title>
        <authorList>
            <person name="Pauvert C."/>
            <person name="Hitch T.C.A."/>
            <person name="Clavel T."/>
        </authorList>
    </citation>
    <scope>NUCLEOTIDE SEQUENCE [LARGE SCALE GENOMIC DNA]</scope>
    <source>
        <strain evidence="3 4">CLA-AP-H27</strain>
    </source>
</reference>
<dbReference type="SUPFAM" id="SSF63817">
    <property type="entry name" value="Sortase"/>
    <property type="match status" value="1"/>
</dbReference>
<dbReference type="InterPro" id="IPR023365">
    <property type="entry name" value="Sortase_dom-sf"/>
</dbReference>
<evidence type="ECO:0000313" key="3">
    <source>
        <dbReference type="EMBL" id="MEQ2561923.1"/>
    </source>
</evidence>
<feature type="region of interest" description="Disordered" evidence="2">
    <location>
        <begin position="51"/>
        <end position="71"/>
    </location>
</feature>
<dbReference type="EMBL" id="JBBMFJ010000002">
    <property type="protein sequence ID" value="MEQ2561923.1"/>
    <property type="molecule type" value="Genomic_DNA"/>
</dbReference>
<keyword evidence="1" id="KW-0378">Hydrolase</keyword>
<protein>
    <submittedName>
        <fullName evidence="3">Sortase</fullName>
    </submittedName>
</protein>
<accession>A0ABV1HIY9</accession>
<evidence type="ECO:0000313" key="4">
    <source>
        <dbReference type="Proteomes" id="UP001437460"/>
    </source>
</evidence>
<feature type="compositionally biased region" description="Acidic residues" evidence="2">
    <location>
        <begin position="52"/>
        <end position="67"/>
    </location>
</feature>
<dbReference type="CDD" id="cd00004">
    <property type="entry name" value="Sortase"/>
    <property type="match status" value="1"/>
</dbReference>
<organism evidence="3 4">
    <name type="scientific">Ventrimonas faecis</name>
    <dbReference type="NCBI Taxonomy" id="3133170"/>
    <lineage>
        <taxon>Bacteria</taxon>
        <taxon>Bacillati</taxon>
        <taxon>Bacillota</taxon>
        <taxon>Clostridia</taxon>
        <taxon>Lachnospirales</taxon>
        <taxon>Lachnospiraceae</taxon>
        <taxon>Ventrimonas</taxon>
    </lineage>
</organism>
<name>A0ABV1HIY9_9FIRM</name>
<comment type="caution">
    <text evidence="3">The sequence shown here is derived from an EMBL/GenBank/DDBJ whole genome shotgun (WGS) entry which is preliminary data.</text>
</comment>
<dbReference type="Gene3D" id="2.40.260.10">
    <property type="entry name" value="Sortase"/>
    <property type="match status" value="1"/>
</dbReference>
<evidence type="ECO:0000256" key="2">
    <source>
        <dbReference type="SAM" id="MobiDB-lite"/>
    </source>
</evidence>
<dbReference type="RefSeq" id="WP_349228355.1">
    <property type="nucleotide sequence ID" value="NZ_JBBMFJ010000002.1"/>
</dbReference>
<dbReference type="InterPro" id="IPR005754">
    <property type="entry name" value="Sortase"/>
</dbReference>
<sequence length="226" mass="25608">MKKSKHDGVLLKIMGLLLTAAALSLTGYNLWGEYQAERNADQALVQVAEAMPETEPEEESGAQEAESESEKMEIPEFVHNPQMEMPEKVIDGQIYIGVVEIPTLSLKLPVIRDWSDERLKIAPCRYVGSVYTGDLIISGHSYKKHFRYIRKLVEGDPVIFTDMDGNRFVYQVSGTEVIAPDGVERMVAGEWDLTLFTCTYNGSSRHTVRCTLVPEENPWMEYMVER</sequence>
<keyword evidence="4" id="KW-1185">Reference proteome</keyword>
<dbReference type="Proteomes" id="UP001437460">
    <property type="component" value="Unassembled WGS sequence"/>
</dbReference>